<dbReference type="InterPro" id="IPR023803">
    <property type="entry name" value="Ribosomal_bS16_dom_sf"/>
</dbReference>
<keyword evidence="3 4" id="KW-0687">Ribonucleoprotein</keyword>
<reference evidence="5" key="1">
    <citation type="journal article" date="2017" name="J. Phycol.">
        <title>Analysis of chloroplast genomes and a supermatrix inform reclassification of the Rhodomelaceae (Rhodophyta).</title>
        <authorList>
            <person name="Diaz-Tapia P."/>
            <person name="Maggs C.A."/>
            <person name="West J.A."/>
            <person name="Verbruggen H."/>
        </authorList>
    </citation>
    <scope>NUCLEOTIDE SEQUENCE</scope>
    <source>
        <strain evidence="5">PD550</strain>
    </source>
</reference>
<dbReference type="GO" id="GO:0006412">
    <property type="term" value="P:translation"/>
    <property type="evidence" value="ECO:0007669"/>
    <property type="project" value="UniProtKB-UniRule"/>
</dbReference>
<dbReference type="NCBIfam" id="TIGR00002">
    <property type="entry name" value="S16"/>
    <property type="match status" value="1"/>
</dbReference>
<dbReference type="EMBL" id="MF101428">
    <property type="protein sequence ID" value="ARW63619.1"/>
    <property type="molecule type" value="Genomic_DNA"/>
</dbReference>
<evidence type="ECO:0000256" key="2">
    <source>
        <dbReference type="ARBA" id="ARBA00022980"/>
    </source>
</evidence>
<organism evidence="5">
    <name type="scientific">Polysiphonia urceolata</name>
    <name type="common">Red alga</name>
    <name type="synonym">Conferva urceolata</name>
    <dbReference type="NCBI Taxonomy" id="173545"/>
    <lineage>
        <taxon>Eukaryota</taxon>
        <taxon>Rhodophyta</taxon>
        <taxon>Florideophyceae</taxon>
        <taxon>Rhodymeniophycidae</taxon>
        <taxon>Ceramiales</taxon>
        <taxon>Rhodomelaceae</taxon>
        <taxon>Polysiphonioideae</taxon>
        <taxon>Polysiphonia</taxon>
    </lineage>
</organism>
<dbReference type="GO" id="GO:0009507">
    <property type="term" value="C:chloroplast"/>
    <property type="evidence" value="ECO:0007669"/>
    <property type="project" value="UniProtKB-SubCell"/>
</dbReference>
<evidence type="ECO:0000256" key="4">
    <source>
        <dbReference type="HAMAP-Rule" id="MF_00385"/>
    </source>
</evidence>
<dbReference type="GeneID" id="33357021"/>
<dbReference type="GO" id="GO:0003735">
    <property type="term" value="F:structural constituent of ribosome"/>
    <property type="evidence" value="ECO:0007669"/>
    <property type="project" value="InterPro"/>
</dbReference>
<keyword evidence="2 4" id="KW-0689">Ribosomal protein</keyword>
<evidence type="ECO:0000313" key="5">
    <source>
        <dbReference type="EMBL" id="ARW63619.1"/>
    </source>
</evidence>
<dbReference type="AlphaFoldDB" id="A0A1Z1MCF5"/>
<dbReference type="SUPFAM" id="SSF54565">
    <property type="entry name" value="Ribosomal protein S16"/>
    <property type="match status" value="1"/>
</dbReference>
<dbReference type="Gene3D" id="3.30.1320.10">
    <property type="match status" value="1"/>
</dbReference>
<sequence length="80" mass="9585">MLKIRLKKLGRKKKPFYRIIVIDSRKKRDGKAIEEIGFYNPMNKQYQIHLEKLQEYVAYGAQLTKTVQNLVNKNYKINNN</sequence>
<geneLocation type="chloroplast" evidence="5"/>
<dbReference type="RefSeq" id="YP_009395057.1">
    <property type="nucleotide sequence ID" value="NC_035275.1"/>
</dbReference>
<keyword evidence="5" id="KW-0934">Plastid</keyword>
<dbReference type="HAMAP" id="MF_00385">
    <property type="entry name" value="Ribosomal_bS16"/>
    <property type="match status" value="1"/>
</dbReference>
<dbReference type="PANTHER" id="PTHR12919:SF20">
    <property type="entry name" value="SMALL RIBOSOMAL SUBUNIT PROTEIN BS16M"/>
    <property type="match status" value="1"/>
</dbReference>
<keyword evidence="5" id="KW-0150">Chloroplast</keyword>
<evidence type="ECO:0000256" key="1">
    <source>
        <dbReference type="ARBA" id="ARBA00006668"/>
    </source>
</evidence>
<proteinExistence type="inferred from homology"/>
<evidence type="ECO:0000256" key="3">
    <source>
        <dbReference type="ARBA" id="ARBA00023274"/>
    </source>
</evidence>
<dbReference type="Pfam" id="PF00886">
    <property type="entry name" value="Ribosomal_S16"/>
    <property type="match status" value="1"/>
</dbReference>
<gene>
    <name evidence="4 5" type="primary">rps16</name>
</gene>
<dbReference type="PANTHER" id="PTHR12919">
    <property type="entry name" value="30S RIBOSOMAL PROTEIN S16"/>
    <property type="match status" value="1"/>
</dbReference>
<protein>
    <recommendedName>
        <fullName evidence="4">Small ribosomal subunit protein bS16c</fullName>
    </recommendedName>
</protein>
<comment type="subcellular location">
    <subcellularLocation>
        <location evidence="4">Plastid</location>
        <location evidence="4">Chloroplast</location>
    </subcellularLocation>
</comment>
<dbReference type="GO" id="GO:0015935">
    <property type="term" value="C:small ribosomal subunit"/>
    <property type="evidence" value="ECO:0007669"/>
    <property type="project" value="TreeGrafter"/>
</dbReference>
<dbReference type="InterPro" id="IPR000307">
    <property type="entry name" value="Ribosomal_bS16"/>
</dbReference>
<comment type="similarity">
    <text evidence="1 4">Belongs to the bacterial ribosomal protein bS16 family.</text>
</comment>
<name>A0A1Z1MCF5_POLUR</name>
<accession>A0A1Z1MCF5</accession>